<dbReference type="PROSITE" id="PS51257">
    <property type="entry name" value="PROKAR_LIPOPROTEIN"/>
    <property type="match status" value="1"/>
</dbReference>
<dbReference type="InterPro" id="IPR029046">
    <property type="entry name" value="LolA/LolB/LppX"/>
</dbReference>
<dbReference type="PANTHER" id="PTHR37507:SF2">
    <property type="entry name" value="SPORULATION PROTEIN YDCC"/>
    <property type="match status" value="1"/>
</dbReference>
<dbReference type="PANTHER" id="PTHR37507">
    <property type="entry name" value="SPORULATION PROTEIN YDCC"/>
    <property type="match status" value="1"/>
</dbReference>
<keyword evidence="2" id="KW-1185">Reference proteome</keyword>
<dbReference type="SUPFAM" id="SSF89392">
    <property type="entry name" value="Prokaryotic lipoproteins and lipoprotein localization factors"/>
    <property type="match status" value="1"/>
</dbReference>
<sequence>MFGFKKMAIVFVLTILCTLSLGCDEKISTDDILSKVHMRADSFEDYSYTMYVNSSLDDNNTEKYSIIWKKPVFMKGSFQASNINPGIGMMSNRSMQLIYNPDYGIVFKKSLYNTSDDDKLFEPNLYSVFLNETLNGMSPSLVGSDIIDGRDAYILELIPSTDSNKTIGEKSKIWVDKKNWMVIRYEISNKNEDALFVVSIKDIKINSDIPEHVFDFEIPKESKVIVLKEEQFSTELKKLQLEVSRKRVTFEILTPDYMPKGYKLNYTTVSSSMDTQYLSFIHSGFSIFSGQPCERVTLVYTNGDNELHVREVLSERNTSDIYGFEKDVNHININGSEGKIYPVFEGNMKALEWQSGNITITIISSLNESEIKSIAESFS</sequence>
<dbReference type="Proteomes" id="UP000297295">
    <property type="component" value="Unassembled WGS sequence"/>
</dbReference>
<dbReference type="InterPro" id="IPR052944">
    <property type="entry name" value="Sporulation_related"/>
</dbReference>
<dbReference type="EMBL" id="PGGK01000004">
    <property type="protein sequence ID" value="TGC09798.1"/>
    <property type="molecule type" value="Genomic_DNA"/>
</dbReference>
<reference evidence="1 2" key="1">
    <citation type="submission" date="2017-11" db="EMBL/GenBank/DDBJ databases">
        <title>Isolation and Characterization of Methanogenic Archaea from Saline Meromictic Lake at Siberia.</title>
        <authorList>
            <person name="Shen Y."/>
            <person name="Huang H.-H."/>
            <person name="Lai M.-C."/>
            <person name="Chen S.-C."/>
        </authorList>
    </citation>
    <scope>NUCLEOTIDE SEQUENCE [LARGE SCALE GENOMIC DNA]</scope>
    <source>
        <strain evidence="1 2">SY-01</strain>
    </source>
</reference>
<keyword evidence="1" id="KW-0449">Lipoprotein</keyword>
<gene>
    <name evidence="1" type="ORF">CUN85_05435</name>
</gene>
<accession>A0A4E0QSB1</accession>
<evidence type="ECO:0000313" key="2">
    <source>
        <dbReference type="Proteomes" id="UP000297295"/>
    </source>
</evidence>
<evidence type="ECO:0000313" key="1">
    <source>
        <dbReference type="EMBL" id="TGC09798.1"/>
    </source>
</evidence>
<organism evidence="1 2">
    <name type="scientific">Methanolobus halotolerans</name>
    <dbReference type="NCBI Taxonomy" id="2052935"/>
    <lineage>
        <taxon>Archaea</taxon>
        <taxon>Methanobacteriati</taxon>
        <taxon>Methanobacteriota</taxon>
        <taxon>Stenosarchaea group</taxon>
        <taxon>Methanomicrobia</taxon>
        <taxon>Methanosarcinales</taxon>
        <taxon>Methanosarcinaceae</taxon>
        <taxon>Methanolobus</taxon>
    </lineage>
</organism>
<comment type="caution">
    <text evidence="1">The sequence shown here is derived from an EMBL/GenBank/DDBJ whole genome shotgun (WGS) entry which is preliminary data.</text>
</comment>
<dbReference type="Gene3D" id="2.50.20.10">
    <property type="entry name" value="Lipoprotein localisation LolA/LolB/LppX"/>
    <property type="match status" value="1"/>
</dbReference>
<dbReference type="AlphaFoldDB" id="A0A4E0QSB1"/>
<name>A0A4E0QSB1_9EURY</name>
<proteinExistence type="predicted"/>
<protein>
    <submittedName>
        <fullName evidence="1">Outer membrane lipoprotein-sorting protein</fullName>
    </submittedName>
</protein>